<sequence length="720" mass="80182">MSRLRLAGLIAGALAVLTLAVLFTLGLRINTGSDMPDLAALKAPAADHDVEIIRDAWGVPHVYGARDRDVAFGLAYAQSEDDWATLQEVVVATRGDLARHKGMDAAVTDYLVHLFRIWPTLDTEYDALPAYIREIAESYAAGVNLWAAENPGQVWDGVLPMTGRDVIAGFMFKTPFFYGLDKTFKELFAETRAKEISLGPDNAFMWTDKPTYPIGSNGFAVAPSRSTDGHTRLLVNSHQPYTGPVAWYEARLKSEEGLDITGGVFPGAPVILHGHNQHLGWANTVNKPDLADVYVLEVSPDNANQYRLDGAWRDMDVSTATIRVKLFGPFEWHAEREVKFSDHGPVLETEHGTYAVRYAGMGETRQLVQYHALNRATSLEEWLEAMRLLALPSINYIYADKAGNIAYVYNGQMPVRPEGWDWHQYLPGDRSDLIWQEYHDFEDIPKLINPASGFVINANNTPFEATAEADDLRPEDFPPHMGIETQMTNRGLRALELMRADDAISDEEFLAYKFDKTYSQDSELAALIRLWLEQDFSGDERMEAAQAHLAAFDMSADKDDTHAALALLAGEPVVWARMQGEPEPDPVQSLREAVAHLTTHWGRLDVPWGEVNRLRRGDVDLALGGGPDLLRAVYARDPKPDGRLVAQGGDTMIYVADWAPDGTLRTRSIHQFGSATLDEDSPHYADQALLYADQKFRTIPLDRSALEAEATRTYRPGRDG</sequence>
<dbReference type="AlphaFoldDB" id="A0A845QB72"/>
<dbReference type="PIRSF" id="PIRSF001227">
    <property type="entry name" value="Pen_acylase"/>
    <property type="match status" value="1"/>
</dbReference>
<dbReference type="OrthoDB" id="9760084at2"/>
<evidence type="ECO:0000313" key="8">
    <source>
        <dbReference type="Proteomes" id="UP000470384"/>
    </source>
</evidence>
<comment type="similarity">
    <text evidence="1">Belongs to the peptidase S45 family.</text>
</comment>
<evidence type="ECO:0000256" key="4">
    <source>
        <dbReference type="ARBA" id="ARBA00023145"/>
    </source>
</evidence>
<dbReference type="Gene3D" id="2.30.120.10">
    <property type="match status" value="1"/>
</dbReference>
<keyword evidence="6" id="KW-0106">Calcium</keyword>
<dbReference type="InterPro" id="IPR029055">
    <property type="entry name" value="Ntn_hydrolases_N"/>
</dbReference>
<keyword evidence="3" id="KW-0378">Hydrolase</keyword>
<accession>A0A845QB72</accession>
<feature type="binding site" evidence="6">
    <location>
        <position position="289"/>
    </location>
    <ligand>
        <name>Ca(2+)</name>
        <dbReference type="ChEBI" id="CHEBI:29108"/>
    </ligand>
</feature>
<evidence type="ECO:0000256" key="2">
    <source>
        <dbReference type="ARBA" id="ARBA00022729"/>
    </source>
</evidence>
<dbReference type="PANTHER" id="PTHR34218:SF3">
    <property type="entry name" value="ACYL-HOMOSERINE LACTONE ACYLASE PVDQ"/>
    <property type="match status" value="1"/>
</dbReference>
<proteinExistence type="inferred from homology"/>
<dbReference type="InterPro" id="IPR023343">
    <property type="entry name" value="Penicillin_amidase_dom1"/>
</dbReference>
<evidence type="ECO:0008006" key="9">
    <source>
        <dbReference type="Google" id="ProtNLM"/>
    </source>
</evidence>
<evidence type="ECO:0000313" key="7">
    <source>
        <dbReference type="EMBL" id="NBG95390.1"/>
    </source>
</evidence>
<name>A0A845QB72_9HYPH</name>
<dbReference type="GO" id="GO:0017000">
    <property type="term" value="P:antibiotic biosynthetic process"/>
    <property type="evidence" value="ECO:0007669"/>
    <property type="project" value="InterPro"/>
</dbReference>
<dbReference type="Pfam" id="PF01804">
    <property type="entry name" value="Penicil_amidase"/>
    <property type="match status" value="1"/>
</dbReference>
<dbReference type="Gene3D" id="1.10.1400.10">
    <property type="match status" value="1"/>
</dbReference>
<dbReference type="Gene3D" id="3.60.20.10">
    <property type="entry name" value="Glutamine Phosphoribosylpyrophosphate, subunit 1, domain 1"/>
    <property type="match status" value="1"/>
</dbReference>
<dbReference type="Proteomes" id="UP000470384">
    <property type="component" value="Unassembled WGS sequence"/>
</dbReference>
<evidence type="ECO:0000256" key="5">
    <source>
        <dbReference type="PIRSR" id="PIRSR001227-1"/>
    </source>
</evidence>
<feature type="binding site" evidence="6">
    <location>
        <position position="292"/>
    </location>
    <ligand>
        <name>Ca(2+)</name>
        <dbReference type="ChEBI" id="CHEBI:29108"/>
    </ligand>
</feature>
<dbReference type="CDD" id="cd01936">
    <property type="entry name" value="Ntn_CA"/>
    <property type="match status" value="1"/>
</dbReference>
<feature type="binding site" evidence="6">
    <location>
        <position position="471"/>
    </location>
    <ligand>
        <name>Ca(2+)</name>
        <dbReference type="ChEBI" id="CHEBI:29108"/>
    </ligand>
</feature>
<evidence type="ECO:0000256" key="1">
    <source>
        <dbReference type="ARBA" id="ARBA00006586"/>
    </source>
</evidence>
<keyword evidence="6" id="KW-0479">Metal-binding</keyword>
<keyword evidence="2" id="KW-0732">Signal</keyword>
<reference evidence="7 8" key="1">
    <citation type="journal article" date="2016" name="Int. J. Syst. Evol. Microbiol.">
        <title>Pyruvatibacter mobilis gen. nov., sp. nov., a marine bacterium from the culture broth of Picochlorum sp. 122.</title>
        <authorList>
            <person name="Wang G."/>
            <person name="Tang M."/>
            <person name="Wu H."/>
            <person name="Dai S."/>
            <person name="Li T."/>
            <person name="Chen C."/>
            <person name="He H."/>
            <person name="Fan J."/>
            <person name="Xiang W."/>
            <person name="Li X."/>
        </authorList>
    </citation>
    <scope>NUCLEOTIDE SEQUENCE [LARGE SCALE GENOMIC DNA]</scope>
    <source>
        <strain evidence="7 8">GYP-11</strain>
    </source>
</reference>
<dbReference type="GO" id="GO:0016811">
    <property type="term" value="F:hydrolase activity, acting on carbon-nitrogen (but not peptide) bonds, in linear amides"/>
    <property type="evidence" value="ECO:0007669"/>
    <property type="project" value="InterPro"/>
</dbReference>
<dbReference type="EMBL" id="WXYQ01000005">
    <property type="protein sequence ID" value="NBG95390.1"/>
    <property type="molecule type" value="Genomic_DNA"/>
</dbReference>
<evidence type="ECO:0000256" key="6">
    <source>
        <dbReference type="PIRSR" id="PIRSR001227-2"/>
    </source>
</evidence>
<dbReference type="SUPFAM" id="SSF56235">
    <property type="entry name" value="N-terminal nucleophile aminohydrolases (Ntn hydrolases)"/>
    <property type="match status" value="1"/>
</dbReference>
<dbReference type="PANTHER" id="PTHR34218">
    <property type="entry name" value="PEPTIDASE S45 PENICILLIN AMIDASE"/>
    <property type="match status" value="1"/>
</dbReference>
<feature type="active site" description="Nucleophile" evidence="5">
    <location>
        <position position="216"/>
    </location>
</feature>
<comment type="cofactor">
    <cofactor evidence="6">
        <name>Ca(2+)</name>
        <dbReference type="ChEBI" id="CHEBI:29108"/>
    </cofactor>
    <text evidence="6">Binds 1 Ca(2+) ion per dimer.</text>
</comment>
<dbReference type="RefSeq" id="WP_160587384.1">
    <property type="nucleotide sequence ID" value="NZ_BMHN01000001.1"/>
</dbReference>
<keyword evidence="8" id="KW-1185">Reference proteome</keyword>
<dbReference type="Gene3D" id="1.10.439.10">
    <property type="entry name" value="Penicillin Amidohydrolase, domain 1"/>
    <property type="match status" value="1"/>
</dbReference>
<protein>
    <recommendedName>
        <fullName evidence="9">Penicillin amidase</fullName>
    </recommendedName>
</protein>
<dbReference type="InterPro" id="IPR002692">
    <property type="entry name" value="S45"/>
</dbReference>
<organism evidence="7 8">
    <name type="scientific">Pyruvatibacter mobilis</name>
    <dbReference type="NCBI Taxonomy" id="1712261"/>
    <lineage>
        <taxon>Bacteria</taxon>
        <taxon>Pseudomonadati</taxon>
        <taxon>Pseudomonadota</taxon>
        <taxon>Alphaproteobacteria</taxon>
        <taxon>Hyphomicrobiales</taxon>
        <taxon>Parvibaculaceae</taxon>
        <taxon>Pyruvatibacter</taxon>
    </lineage>
</organism>
<comment type="caution">
    <text evidence="7">The sequence shown here is derived from an EMBL/GenBank/DDBJ whole genome shotgun (WGS) entry which is preliminary data.</text>
</comment>
<gene>
    <name evidence="7" type="ORF">GTQ45_06555</name>
</gene>
<keyword evidence="4" id="KW-0865">Zymogen</keyword>
<dbReference type="GO" id="GO:0046872">
    <property type="term" value="F:metal ion binding"/>
    <property type="evidence" value="ECO:0007669"/>
    <property type="project" value="UniProtKB-KW"/>
</dbReference>
<dbReference type="GeneID" id="300655146"/>
<dbReference type="InterPro" id="IPR043147">
    <property type="entry name" value="Penicillin_amidase_A-knob"/>
</dbReference>
<dbReference type="InterPro" id="IPR043146">
    <property type="entry name" value="Penicillin_amidase_N_B-knob"/>
</dbReference>
<dbReference type="InterPro" id="IPR014395">
    <property type="entry name" value="Pen/GL7ACA/AHL_acylase"/>
</dbReference>
<evidence type="ECO:0000256" key="3">
    <source>
        <dbReference type="ARBA" id="ARBA00022801"/>
    </source>
</evidence>